<organism evidence="9 10">
    <name type="scientific">Trametes cubensis</name>
    <dbReference type="NCBI Taxonomy" id="1111947"/>
    <lineage>
        <taxon>Eukaryota</taxon>
        <taxon>Fungi</taxon>
        <taxon>Dikarya</taxon>
        <taxon>Basidiomycota</taxon>
        <taxon>Agaricomycotina</taxon>
        <taxon>Agaricomycetes</taxon>
        <taxon>Polyporales</taxon>
        <taxon>Polyporaceae</taxon>
        <taxon>Trametes</taxon>
    </lineage>
</organism>
<dbReference type="Pfam" id="PF00026">
    <property type="entry name" value="Asp"/>
    <property type="match status" value="1"/>
</dbReference>
<dbReference type="GO" id="GO:0004190">
    <property type="term" value="F:aspartic-type endopeptidase activity"/>
    <property type="evidence" value="ECO:0007669"/>
    <property type="project" value="UniProtKB-KW"/>
</dbReference>
<evidence type="ECO:0000256" key="1">
    <source>
        <dbReference type="ARBA" id="ARBA00007447"/>
    </source>
</evidence>
<evidence type="ECO:0000256" key="5">
    <source>
        <dbReference type="RuleBase" id="RU000454"/>
    </source>
</evidence>
<feature type="active site" evidence="3">
    <location>
        <position position="123"/>
    </location>
</feature>
<dbReference type="CDD" id="cd05471">
    <property type="entry name" value="pepsin_like"/>
    <property type="match status" value="1"/>
</dbReference>
<keyword evidence="5" id="KW-0378">Hydrolase</keyword>
<evidence type="ECO:0000313" key="10">
    <source>
        <dbReference type="Proteomes" id="UP001215151"/>
    </source>
</evidence>
<dbReference type="Gene3D" id="2.40.70.10">
    <property type="entry name" value="Acid Proteases"/>
    <property type="match status" value="2"/>
</dbReference>
<dbReference type="GO" id="GO:0006508">
    <property type="term" value="P:proteolysis"/>
    <property type="evidence" value="ECO:0007669"/>
    <property type="project" value="UniProtKB-KW"/>
</dbReference>
<name>A0AAD7U1G8_9APHY</name>
<feature type="chain" id="PRO_5042271043" description="Peptidase A1 domain-containing protein" evidence="7">
    <location>
        <begin position="17"/>
        <end position="414"/>
    </location>
</feature>
<dbReference type="AlphaFoldDB" id="A0AAD7U1G8"/>
<evidence type="ECO:0000256" key="6">
    <source>
        <dbReference type="SAM" id="MobiDB-lite"/>
    </source>
</evidence>
<feature type="region of interest" description="Disordered" evidence="6">
    <location>
        <begin position="141"/>
        <end position="160"/>
    </location>
</feature>
<keyword evidence="2 5" id="KW-0064">Aspartyl protease</keyword>
<accession>A0AAD7U1G8</accession>
<keyword evidence="4" id="KW-1015">Disulfide bond</keyword>
<feature type="domain" description="Peptidase A1" evidence="8">
    <location>
        <begin position="105"/>
        <end position="411"/>
    </location>
</feature>
<dbReference type="PANTHER" id="PTHR47966:SF51">
    <property type="entry name" value="BETA-SITE APP-CLEAVING ENZYME, ISOFORM A-RELATED"/>
    <property type="match status" value="1"/>
</dbReference>
<evidence type="ECO:0000259" key="8">
    <source>
        <dbReference type="PROSITE" id="PS51767"/>
    </source>
</evidence>
<evidence type="ECO:0000256" key="4">
    <source>
        <dbReference type="PIRSR" id="PIRSR601461-2"/>
    </source>
</evidence>
<dbReference type="PROSITE" id="PS51767">
    <property type="entry name" value="PEPTIDASE_A1"/>
    <property type="match status" value="1"/>
</dbReference>
<dbReference type="PROSITE" id="PS00141">
    <property type="entry name" value="ASP_PROTEASE"/>
    <property type="match status" value="1"/>
</dbReference>
<reference evidence="9" key="1">
    <citation type="submission" date="2022-11" db="EMBL/GenBank/DDBJ databases">
        <title>Genome Sequence of Cubamyces cubensis.</title>
        <authorList>
            <person name="Buettner E."/>
        </authorList>
    </citation>
    <scope>NUCLEOTIDE SEQUENCE</scope>
    <source>
        <strain evidence="9">MPL-01</strain>
    </source>
</reference>
<dbReference type="InterPro" id="IPR021109">
    <property type="entry name" value="Peptidase_aspartic_dom_sf"/>
</dbReference>
<evidence type="ECO:0000256" key="2">
    <source>
        <dbReference type="ARBA" id="ARBA00022750"/>
    </source>
</evidence>
<evidence type="ECO:0000313" key="9">
    <source>
        <dbReference type="EMBL" id="KAJ8495865.1"/>
    </source>
</evidence>
<proteinExistence type="inferred from homology"/>
<keyword evidence="7" id="KW-0732">Signal</keyword>
<dbReference type="Proteomes" id="UP001215151">
    <property type="component" value="Unassembled WGS sequence"/>
</dbReference>
<feature type="compositionally biased region" description="Polar residues" evidence="6">
    <location>
        <begin position="148"/>
        <end position="160"/>
    </location>
</feature>
<gene>
    <name evidence="9" type="ORF">ONZ51_g1455</name>
</gene>
<feature type="active site" evidence="3">
    <location>
        <position position="301"/>
    </location>
</feature>
<protein>
    <recommendedName>
        <fullName evidence="8">Peptidase A1 domain-containing protein</fullName>
    </recommendedName>
</protein>
<feature type="signal peptide" evidence="7">
    <location>
        <begin position="1"/>
        <end position="16"/>
    </location>
</feature>
<dbReference type="PRINTS" id="PR00792">
    <property type="entry name" value="PEPSIN"/>
</dbReference>
<dbReference type="InterPro" id="IPR001969">
    <property type="entry name" value="Aspartic_peptidase_AS"/>
</dbReference>
<dbReference type="InterPro" id="IPR034164">
    <property type="entry name" value="Pepsin-like_dom"/>
</dbReference>
<dbReference type="InterPro" id="IPR001461">
    <property type="entry name" value="Aspartic_peptidase_A1"/>
</dbReference>
<keyword evidence="5" id="KW-0645">Protease</keyword>
<dbReference type="PANTHER" id="PTHR47966">
    <property type="entry name" value="BETA-SITE APP-CLEAVING ENZYME, ISOFORM A-RELATED"/>
    <property type="match status" value="1"/>
</dbReference>
<sequence>MSLSLIVLALAVLATAGPVRREQGTRIPFRGRNSLMSSEGRFDHDRAVRQVVRDHNKHRNNLINIEANLGREAFNEGAEIKAFVHLPQSKRQAEELTDQEAEEYWTGSIQIGTPGQPFAMDFDTGSSDLWIPSYTCTSPECKSKHKYNPNNSSTSVRRNDTLNTGYGDGTRVSGSVYSDTVVVAGVEVKDYTFGIAEAMTGQTGVSEDGILGLGLPGLMTLPSVPILYRAVTEKAMQKYIFAFKLSKNHSELYLGGTDESLYTGDIEYHPLMEHRGFWQIGNASLSVGSTTVVSDVKTVIDSGTTLIYGPPEDVAKFYESIPGSKIYDTINGFYTFPCDTTPSDVAFSWGGKGWSIDAENFSHGQTEDGQCIGAIAGRDLGMGDNVWLVGDSFMQNVYTVFSADDKAIGFAALK</sequence>
<evidence type="ECO:0000256" key="3">
    <source>
        <dbReference type="PIRSR" id="PIRSR601461-1"/>
    </source>
</evidence>
<comment type="caution">
    <text evidence="9">The sequence shown here is derived from an EMBL/GenBank/DDBJ whole genome shotgun (WGS) entry which is preliminary data.</text>
</comment>
<comment type="similarity">
    <text evidence="1 5">Belongs to the peptidase A1 family.</text>
</comment>
<dbReference type="EMBL" id="JAPEVG010000020">
    <property type="protein sequence ID" value="KAJ8495865.1"/>
    <property type="molecule type" value="Genomic_DNA"/>
</dbReference>
<evidence type="ECO:0000256" key="7">
    <source>
        <dbReference type="SAM" id="SignalP"/>
    </source>
</evidence>
<dbReference type="SUPFAM" id="SSF50630">
    <property type="entry name" value="Acid proteases"/>
    <property type="match status" value="1"/>
</dbReference>
<dbReference type="FunFam" id="2.40.70.10:FF:000008">
    <property type="entry name" value="Cathepsin D"/>
    <property type="match status" value="1"/>
</dbReference>
<dbReference type="InterPro" id="IPR033121">
    <property type="entry name" value="PEPTIDASE_A1"/>
</dbReference>
<feature type="disulfide bond" evidence="4">
    <location>
        <begin position="136"/>
        <end position="141"/>
    </location>
</feature>
<keyword evidence="10" id="KW-1185">Reference proteome</keyword>